<evidence type="ECO:0000313" key="2">
    <source>
        <dbReference type="Proteomes" id="UP000504607"/>
    </source>
</evidence>
<feature type="compositionally biased region" description="Polar residues" evidence="1">
    <location>
        <begin position="1019"/>
        <end position="1039"/>
    </location>
</feature>
<name>A0A6I9S906_ELAGV</name>
<feature type="region of interest" description="Disordered" evidence="1">
    <location>
        <begin position="1280"/>
        <end position="1318"/>
    </location>
</feature>
<dbReference type="InParanoid" id="A0A6I9S906"/>
<feature type="region of interest" description="Disordered" evidence="1">
    <location>
        <begin position="1000"/>
        <end position="1039"/>
    </location>
</feature>
<keyword evidence="2" id="KW-1185">Reference proteome</keyword>
<feature type="compositionally biased region" description="Polar residues" evidence="1">
    <location>
        <begin position="1384"/>
        <end position="1398"/>
    </location>
</feature>
<dbReference type="RefSeq" id="XP_073105526.1">
    <property type="nucleotide sequence ID" value="XM_073249425.1"/>
</dbReference>
<feature type="region of interest" description="Disordered" evidence="1">
    <location>
        <begin position="709"/>
        <end position="736"/>
    </location>
</feature>
<organism evidence="2 3">
    <name type="scientific">Elaeis guineensis var. tenera</name>
    <name type="common">Oil palm</name>
    <dbReference type="NCBI Taxonomy" id="51953"/>
    <lineage>
        <taxon>Eukaryota</taxon>
        <taxon>Viridiplantae</taxon>
        <taxon>Streptophyta</taxon>
        <taxon>Embryophyta</taxon>
        <taxon>Tracheophyta</taxon>
        <taxon>Spermatophyta</taxon>
        <taxon>Magnoliopsida</taxon>
        <taxon>Liliopsida</taxon>
        <taxon>Arecaceae</taxon>
        <taxon>Arecoideae</taxon>
        <taxon>Cocoseae</taxon>
        <taxon>Elaeidinae</taxon>
        <taxon>Elaeis</taxon>
    </lineage>
</organism>
<feature type="compositionally biased region" description="Polar residues" evidence="1">
    <location>
        <begin position="1309"/>
        <end position="1318"/>
    </location>
</feature>
<feature type="region of interest" description="Disordered" evidence="1">
    <location>
        <begin position="1375"/>
        <end position="1400"/>
    </location>
</feature>
<dbReference type="RefSeq" id="XP_010939152.1">
    <property type="nucleotide sequence ID" value="XM_010940850.3"/>
</dbReference>
<evidence type="ECO:0000313" key="3">
    <source>
        <dbReference type="RefSeq" id="XP_010939152.1"/>
    </source>
</evidence>
<reference evidence="3" key="1">
    <citation type="submission" date="2025-08" db="UniProtKB">
        <authorList>
            <consortium name="RefSeq"/>
        </authorList>
    </citation>
    <scope>IDENTIFICATION</scope>
</reference>
<dbReference type="GeneID" id="105058069"/>
<accession>A0A6I9S906</accession>
<proteinExistence type="predicted"/>
<dbReference type="FunCoup" id="A0A6I9S906">
    <property type="interactions" value="3360"/>
</dbReference>
<feature type="region of interest" description="Disordered" evidence="1">
    <location>
        <begin position="1422"/>
        <end position="1441"/>
    </location>
</feature>
<dbReference type="Proteomes" id="UP000504607">
    <property type="component" value="Chromosome 15"/>
</dbReference>
<gene>
    <name evidence="3" type="primary">LOC105058069</name>
</gene>
<dbReference type="PANTHER" id="PTHR31267:SF2">
    <property type="entry name" value="EXPRESSED PROTEIN"/>
    <property type="match status" value="1"/>
</dbReference>
<feature type="region of interest" description="Disordered" evidence="1">
    <location>
        <begin position="625"/>
        <end position="649"/>
    </location>
</feature>
<dbReference type="OrthoDB" id="1926238at2759"/>
<evidence type="ECO:0000256" key="1">
    <source>
        <dbReference type="SAM" id="MobiDB-lite"/>
    </source>
</evidence>
<protein>
    <submittedName>
        <fullName evidence="3">Uncharacterized protein LOC105058069 isoform X1</fullName>
    </submittedName>
</protein>
<dbReference type="KEGG" id="egu:105058069"/>
<dbReference type="PANTHER" id="PTHR31267">
    <property type="entry name" value="DENTIN SIALOPHOSPHOPROTEIN-LIKE PROTEIN"/>
    <property type="match status" value="1"/>
</dbReference>
<sequence>MPGNEFTEEVHDFVKEDNTSQHHRSEIGNGSWSNFDSNSWAGIHSQSGIPLNVNSRNSTAQSIDSERANIRLSSQLSLGVNITQTNPIPDFGNSQPRKQQLDLKGFMHGSHIQTRPNQAEFIGDNSFSDRNNTACRGLATFSAQQGNAPQHSSGLIRNSETPEIAQAPVNFDYSQQQLIRSRVLGTLQSHLKQQPGFNNMQLWQQQLMYKQIQELQRQQQLQQLDQGERQQNPLSQLSAAVKPAATNQFSALVNQMPVNDASNYTWSNNFVGGESKTPSNSQMFVAGNLNWTQPSGSPAVQNLTNGRMFPNDQGQAMQAMGFVPQKLDQSLYGMPVSSSRAQMNQYSQFQGMPSDSTDVMTKTGGIQAEKVSIHSGPPNSFQSSQGIPEQACLQDNISISTQNFQEKHLFGNASVQRVSSGAASGNFQQVNHLQRGVQLQNFQGTQEQADLSGNLQEKPAAQVGLSSDEASLDPTEQKLLFGTEDDDTWGFSFGRNVNSCTVDYLHGNSSDNDHFGAFPSIQSGSWSALMQEAVQVSSSEKGLQEEWSGSSFHKTEPSTGNHSTISNDNGKLQATWDVNNLQSAPYLSSRPLPLLNNADASTSHSTVPGLQHSFTSAYEQNDRVVAEASSHESFQQSTRKTQDKQSLHNHNQKQFLEGVPHAQMHINTGVGPGQTLGQLENNSSYATMESKSHSMPGVWTQQQNMPLLNATSQSSNKPNSWNITDSLGNDDTKYGQSNNAKRIMNVERCYDGSMWKVGGSQVTPMGGLELMKSDIGSPQMQNDTSFMGSVAGGMHSGTLRLNQEMNQHLVNRHQIDRGKHVALDSLVNSASNVNAEGNLYNKSSGSQPWESTINNTGKELVETYDSKHEHPNIVSNEEYMSNNSNFGQHSGGGGAARESSLFTENDTTALVSGSQKSFSHSDQRTPGSHRLQYHQIGSVGINIQPSTLQLQASYPQGLPQSVIRGSNHEQRYSGYSQFAGPVVSNNVIGMTKGNFANLQKNSKGAEDVQSRGTVPRYDSTGSNSFGGLAAQNSQNKGIGQTSQEMLELLNKVDQSRDGKAISISAVPEAAPSDISASHPQVIQSSASQGFGLRLAPPSQWQPVSNQPSQTSLHDFSSRQLDYETGTKDQTWLASTASVRPLPHEASQIENRDTRCSISGQTCMETSPSYSPVNSSAAAASDLSQTGIQLQQQHHHHHMSGASGNNTVEQSANFSLGSQANVNSFAKNVPLLRQPRESHDRAMADQSFQTSVPKLAGRIPSFRLASSADTHAPAASSFYSAQTDHSGSMDAGFSRPRSSGQPVPVVEPGSGSQPSTSGMHLQIGLSKMSHNVWTNVPAQHLAGVQPHNLTSAIFHSMSLSNNNRSTGLWGLQKVDDQKHKGENAPSESGTCSVKSQQAANGEEHAVMDGSLQQVPCESVDVATKTGSISQRQEPTQKHMLEGSPVSISSLVRLHQQDSSKEKHGQDSAHNLQTVCIPPTNAASSSSDVGLYGRTSKLSEVQQQNYSKLSEVQQQNYSLLHQMQTMKGADSDPSKRVGKRLKGADFGSDALQMDWKAGQGIVCGQNTVYGVPADNELGAASHSSFSSDVKMLSFASRDNEERSASTCSQLPGSEVASQDIRIVGCHDLQNHIHSLTKCSTSDLVGGSERLQISPQMDSSWFEQYGTYKNGQILAMYNGQRSVKPATQQYYFPKVSGSVDSGTVVAQRMDTSQVGGLGQSTLATTLAANESSPSYLPSNVMDHDIVLRLKKRKSATSELLPWHKEVTKGSRRLQTISMAELHWAQASNRLTEKVEDEAEMLEDGLPVHQPRRRLILTTQLMQQLFPAIPAAILKAEAPSAYESVTYCVAKSALGDACSLVACSGCGSCLQLDKEKMISEKHKTSEKVGDSTYSKVVEGFIGRSKKLEGEFLRLDRMTSMLDVRLECQELERFSIVNRLGKFHSRSHTEGVESSSTSENAPRRTFPQRYVTAISMPGNLPEGVLCLSL</sequence>
<feature type="compositionally biased region" description="Polar residues" evidence="1">
    <location>
        <begin position="1423"/>
        <end position="1432"/>
    </location>
</feature>